<reference evidence="1" key="1">
    <citation type="submission" date="2019-09" db="EMBL/GenBank/DDBJ databases">
        <authorList>
            <person name="Zhang L."/>
        </authorList>
    </citation>
    <scope>NUCLEOTIDE SEQUENCE</scope>
</reference>
<organism evidence="1">
    <name type="scientific">Nymphaea colorata</name>
    <name type="common">pocket water lily</name>
    <dbReference type="NCBI Taxonomy" id="210225"/>
    <lineage>
        <taxon>Eukaryota</taxon>
        <taxon>Viridiplantae</taxon>
        <taxon>Streptophyta</taxon>
        <taxon>Embryophyta</taxon>
        <taxon>Tracheophyta</taxon>
        <taxon>Spermatophyta</taxon>
        <taxon>Magnoliopsida</taxon>
        <taxon>Nymphaeales</taxon>
        <taxon>Nymphaeaceae</taxon>
        <taxon>Nymphaea</taxon>
    </lineage>
</organism>
<dbReference type="OMA" id="HELCECV"/>
<name>A0A5K1H0B6_9MAGN</name>
<protein>
    <recommendedName>
        <fullName evidence="2">DUF241 domain-containing protein</fullName>
    </recommendedName>
</protein>
<sequence>MASTSAKSFHVRSTSFPSKSHPNLARVQECLHLVKAWEACPSRKAQLVTRLGHLKDLYASVNAFLQLPLTQQVLCGKESLVVELMDDFLCLMDACGLVKDSLQQTREQHQSLRSMLRRGDSGLEAGICAYQCSKKRMKKKMDKCLRLVKSVEKHASSSGDNLDVVDQVIKDVRDVTVSTFSLLSLIVSGRRSTQSIFSRLLSSKSHVAEGDEDCVTELERADVAIFRLLGHSSKTVREDVAQEAQIQMQALDLKLSETEAELEDVFRCMIQAKVSLLNIVAGC</sequence>
<accession>A0A5K1H0B6</accession>
<dbReference type="InterPro" id="IPR004320">
    <property type="entry name" value="BPS1_pln"/>
</dbReference>
<dbReference type="PANTHER" id="PTHR33070">
    <property type="entry name" value="OS06G0725500 PROTEIN"/>
    <property type="match status" value="1"/>
</dbReference>
<dbReference type="EMBL" id="LR721787">
    <property type="protein sequence ID" value="VVW81352.1"/>
    <property type="molecule type" value="Genomic_DNA"/>
</dbReference>
<gene>
    <name evidence="1" type="ORF">NYM_LOCUS28195</name>
</gene>
<dbReference type="PANTHER" id="PTHR33070:SF120">
    <property type="entry name" value="EXPRESSED PROTEIN"/>
    <property type="match status" value="1"/>
</dbReference>
<evidence type="ECO:0008006" key="2">
    <source>
        <dbReference type="Google" id="ProtNLM"/>
    </source>
</evidence>
<dbReference type="GO" id="GO:0048364">
    <property type="term" value="P:root development"/>
    <property type="evidence" value="ECO:0007669"/>
    <property type="project" value="InterPro"/>
</dbReference>
<dbReference type="AlphaFoldDB" id="A0A5K1H0B6"/>
<evidence type="ECO:0000313" key="1">
    <source>
        <dbReference type="EMBL" id="VVW81352.1"/>
    </source>
</evidence>
<dbReference type="Gramene" id="NC9G0275250.1">
    <property type="protein sequence ID" value="NC9G0275250.1:cds"/>
    <property type="gene ID" value="NC9G0275250"/>
</dbReference>
<dbReference type="GO" id="GO:0048367">
    <property type="term" value="P:shoot system development"/>
    <property type="evidence" value="ECO:0007669"/>
    <property type="project" value="InterPro"/>
</dbReference>
<proteinExistence type="predicted"/>
<dbReference type="Pfam" id="PF03087">
    <property type="entry name" value="BPS1"/>
    <property type="match status" value="1"/>
</dbReference>
<dbReference type="OrthoDB" id="1701699at2759"/>